<reference evidence="2 3" key="1">
    <citation type="journal article" date="2015" name="Genome Announc.">
        <title>Draft Genome Sequence and Gene Annotation of the Entomopathogenic Fungus Verticillium hemipterigenum.</title>
        <authorList>
            <person name="Horn F."/>
            <person name="Habel A."/>
            <person name="Scharf D.H."/>
            <person name="Dworschak J."/>
            <person name="Brakhage A.A."/>
            <person name="Guthke R."/>
            <person name="Hertweck C."/>
            <person name="Linde J."/>
        </authorList>
    </citation>
    <scope>NUCLEOTIDE SEQUENCE [LARGE SCALE GENOMIC DNA]</scope>
</reference>
<sequence length="224" mass="25446">MSSTTLHYLDIGAMGRGEVIRVFLQDAGIEYKDVRYKFDATWPASQAELKAKGISKTGRLPSLEYNGQILSQHVPIMRYFSRKLNKYDGATDEEKYEVDLVSDLYVDWRAGWAGALGASDEVKEAYAKKTSPQFWELVGTHYDRTTGPFLLGDDISYADFAVYQAYSDDSITKTIPVSYFLHLHINRVYLLTDVPQETLPASIIKFKEAFEARPTLAAYLKDRK</sequence>
<dbReference type="PROSITE" id="PS50404">
    <property type="entry name" value="GST_NTER"/>
    <property type="match status" value="1"/>
</dbReference>
<dbReference type="AlphaFoldDB" id="A0A0A1TA88"/>
<name>A0A0A1TA88_9HYPO</name>
<dbReference type="PANTHER" id="PTHR11571">
    <property type="entry name" value="GLUTATHIONE S-TRANSFERASE"/>
    <property type="match status" value="1"/>
</dbReference>
<evidence type="ECO:0000259" key="1">
    <source>
        <dbReference type="PROSITE" id="PS50404"/>
    </source>
</evidence>
<dbReference type="OrthoDB" id="414243at2759"/>
<dbReference type="Gene3D" id="1.20.1050.10">
    <property type="match status" value="1"/>
</dbReference>
<dbReference type="InterPro" id="IPR004046">
    <property type="entry name" value="GST_C"/>
</dbReference>
<dbReference type="STRING" id="1531966.A0A0A1TA88"/>
<protein>
    <recommendedName>
        <fullName evidence="1">GST N-terminal domain-containing protein</fullName>
    </recommendedName>
</protein>
<accession>A0A0A1TA88</accession>
<proteinExistence type="predicted"/>
<dbReference type="Pfam" id="PF02798">
    <property type="entry name" value="GST_N"/>
    <property type="match status" value="1"/>
</dbReference>
<dbReference type="InterPro" id="IPR004045">
    <property type="entry name" value="Glutathione_S-Trfase_N"/>
</dbReference>
<feature type="domain" description="GST N-terminal" evidence="1">
    <location>
        <begin position="4"/>
        <end position="88"/>
    </location>
</feature>
<keyword evidence="3" id="KW-1185">Reference proteome</keyword>
<dbReference type="InterPro" id="IPR036249">
    <property type="entry name" value="Thioredoxin-like_sf"/>
</dbReference>
<dbReference type="Gene3D" id="3.40.30.10">
    <property type="entry name" value="Glutaredoxin"/>
    <property type="match status" value="1"/>
</dbReference>
<dbReference type="HOGENOM" id="CLU_039475_0_1_1"/>
<dbReference type="CDD" id="cd03039">
    <property type="entry name" value="GST_N_Sigma_like"/>
    <property type="match status" value="1"/>
</dbReference>
<dbReference type="SUPFAM" id="SSF47616">
    <property type="entry name" value="GST C-terminal domain-like"/>
    <property type="match status" value="1"/>
</dbReference>
<evidence type="ECO:0000313" key="2">
    <source>
        <dbReference type="EMBL" id="CEJ82284.1"/>
    </source>
</evidence>
<dbReference type="InterPro" id="IPR050213">
    <property type="entry name" value="GST_superfamily"/>
</dbReference>
<dbReference type="Proteomes" id="UP000039046">
    <property type="component" value="Unassembled WGS sequence"/>
</dbReference>
<organism evidence="2 3">
    <name type="scientific">[Torrubiella] hemipterigena</name>
    <dbReference type="NCBI Taxonomy" id="1531966"/>
    <lineage>
        <taxon>Eukaryota</taxon>
        <taxon>Fungi</taxon>
        <taxon>Dikarya</taxon>
        <taxon>Ascomycota</taxon>
        <taxon>Pezizomycotina</taxon>
        <taxon>Sordariomycetes</taxon>
        <taxon>Hypocreomycetidae</taxon>
        <taxon>Hypocreales</taxon>
        <taxon>Clavicipitaceae</taxon>
        <taxon>Clavicipitaceae incertae sedis</taxon>
        <taxon>'Torrubiella' clade</taxon>
    </lineage>
</organism>
<dbReference type="SUPFAM" id="SSF52833">
    <property type="entry name" value="Thioredoxin-like"/>
    <property type="match status" value="1"/>
</dbReference>
<dbReference type="InterPro" id="IPR036282">
    <property type="entry name" value="Glutathione-S-Trfase_C_sf"/>
</dbReference>
<gene>
    <name evidence="2" type="ORF">VHEMI02359</name>
</gene>
<dbReference type="Pfam" id="PF14497">
    <property type="entry name" value="GST_C_3"/>
    <property type="match status" value="1"/>
</dbReference>
<evidence type="ECO:0000313" key="3">
    <source>
        <dbReference type="Proteomes" id="UP000039046"/>
    </source>
</evidence>
<dbReference type="EMBL" id="CDHN01000001">
    <property type="protein sequence ID" value="CEJ82284.1"/>
    <property type="molecule type" value="Genomic_DNA"/>
</dbReference>
<dbReference type="PANTHER" id="PTHR11571:SF150">
    <property type="entry name" value="GLUTATHIONE S-TRANSFERASE"/>
    <property type="match status" value="1"/>
</dbReference>
<dbReference type="GO" id="GO:0006749">
    <property type="term" value="P:glutathione metabolic process"/>
    <property type="evidence" value="ECO:0007669"/>
    <property type="project" value="TreeGrafter"/>
</dbReference>
<dbReference type="GO" id="GO:0004364">
    <property type="term" value="F:glutathione transferase activity"/>
    <property type="evidence" value="ECO:0007669"/>
    <property type="project" value="TreeGrafter"/>
</dbReference>